<dbReference type="Proteomes" id="UP000295292">
    <property type="component" value="Unassembled WGS sequence"/>
</dbReference>
<dbReference type="Gene3D" id="2.40.170.20">
    <property type="entry name" value="TonB-dependent receptor, beta-barrel domain"/>
    <property type="match status" value="1"/>
</dbReference>
<evidence type="ECO:0000256" key="5">
    <source>
        <dbReference type="ARBA" id="ARBA00023136"/>
    </source>
</evidence>
<dbReference type="InterPro" id="IPR036942">
    <property type="entry name" value="Beta-barrel_TonB_sf"/>
</dbReference>
<evidence type="ECO:0000256" key="3">
    <source>
        <dbReference type="ARBA" id="ARBA00022452"/>
    </source>
</evidence>
<evidence type="ECO:0000313" key="10">
    <source>
        <dbReference type="Proteomes" id="UP000295292"/>
    </source>
</evidence>
<evidence type="ECO:0000256" key="7">
    <source>
        <dbReference type="PROSITE-ProRule" id="PRU01360"/>
    </source>
</evidence>
<evidence type="ECO:0000256" key="1">
    <source>
        <dbReference type="ARBA" id="ARBA00004571"/>
    </source>
</evidence>
<feature type="domain" description="TonB-dependent receptor plug" evidence="8">
    <location>
        <begin position="204"/>
        <end position="317"/>
    </location>
</feature>
<reference evidence="9 10" key="1">
    <citation type="submission" date="2019-03" db="EMBL/GenBank/DDBJ databases">
        <title>Genomic Encyclopedia of Archaeal and Bacterial Type Strains, Phase II (KMG-II): from individual species to whole genera.</title>
        <authorList>
            <person name="Goeker M."/>
        </authorList>
    </citation>
    <scope>NUCLEOTIDE SEQUENCE [LARGE SCALE GENOMIC DNA]</scope>
    <source>
        <strain evidence="9 10">DSM 28353</strain>
    </source>
</reference>
<dbReference type="SUPFAM" id="SSF49464">
    <property type="entry name" value="Carboxypeptidase regulatory domain-like"/>
    <property type="match status" value="1"/>
</dbReference>
<gene>
    <name evidence="9" type="ORF">CLV99_0709</name>
</gene>
<dbReference type="SUPFAM" id="SSF56935">
    <property type="entry name" value="Porins"/>
    <property type="match status" value="1"/>
</dbReference>
<comment type="similarity">
    <text evidence="7">Belongs to the TonB-dependent receptor family.</text>
</comment>
<dbReference type="AlphaFoldDB" id="A0A4R6WLS0"/>
<evidence type="ECO:0000256" key="6">
    <source>
        <dbReference type="ARBA" id="ARBA00023237"/>
    </source>
</evidence>
<evidence type="ECO:0000313" key="9">
    <source>
        <dbReference type="EMBL" id="TDQ79275.1"/>
    </source>
</evidence>
<proteinExistence type="inferred from homology"/>
<comment type="caution">
    <text evidence="9">The sequence shown here is derived from an EMBL/GenBank/DDBJ whole genome shotgun (WGS) entry which is preliminary data.</text>
</comment>
<accession>A0A4R6WLS0</accession>
<organism evidence="9 10">
    <name type="scientific">Sphingobacterium yanglingense</name>
    <dbReference type="NCBI Taxonomy" id="1437280"/>
    <lineage>
        <taxon>Bacteria</taxon>
        <taxon>Pseudomonadati</taxon>
        <taxon>Bacteroidota</taxon>
        <taxon>Sphingobacteriia</taxon>
        <taxon>Sphingobacteriales</taxon>
        <taxon>Sphingobacteriaceae</taxon>
        <taxon>Sphingobacterium</taxon>
    </lineage>
</organism>
<name>A0A4R6WLS0_9SPHI</name>
<evidence type="ECO:0000259" key="8">
    <source>
        <dbReference type="Pfam" id="PF07715"/>
    </source>
</evidence>
<dbReference type="InterPro" id="IPR037066">
    <property type="entry name" value="Plug_dom_sf"/>
</dbReference>
<dbReference type="EMBL" id="SNYV01000011">
    <property type="protein sequence ID" value="TDQ79275.1"/>
    <property type="molecule type" value="Genomic_DNA"/>
</dbReference>
<dbReference type="InterPro" id="IPR012910">
    <property type="entry name" value="Plug_dom"/>
</dbReference>
<keyword evidence="6 7" id="KW-0998">Cell outer membrane</keyword>
<keyword evidence="5 7" id="KW-0472">Membrane</keyword>
<dbReference type="Gene3D" id="2.170.130.10">
    <property type="entry name" value="TonB-dependent receptor, plug domain"/>
    <property type="match status" value="1"/>
</dbReference>
<dbReference type="PROSITE" id="PS52016">
    <property type="entry name" value="TONB_DEPENDENT_REC_3"/>
    <property type="match status" value="1"/>
</dbReference>
<protein>
    <submittedName>
        <fullName evidence="9">TonB-linked SusC/RagA family outer membrane protein</fullName>
    </submittedName>
</protein>
<dbReference type="Pfam" id="PF07715">
    <property type="entry name" value="Plug"/>
    <property type="match status" value="1"/>
</dbReference>
<dbReference type="Gene3D" id="2.60.40.1120">
    <property type="entry name" value="Carboxypeptidase-like, regulatory domain"/>
    <property type="match status" value="1"/>
</dbReference>
<dbReference type="GO" id="GO:0009279">
    <property type="term" value="C:cell outer membrane"/>
    <property type="evidence" value="ECO:0007669"/>
    <property type="project" value="UniProtKB-SubCell"/>
</dbReference>
<keyword evidence="4 7" id="KW-0812">Transmembrane</keyword>
<keyword evidence="2 7" id="KW-0813">Transport</keyword>
<keyword evidence="10" id="KW-1185">Reference proteome</keyword>
<dbReference type="InterPro" id="IPR039426">
    <property type="entry name" value="TonB-dep_rcpt-like"/>
</dbReference>
<comment type="subcellular location">
    <subcellularLocation>
        <location evidence="1 7">Cell outer membrane</location>
        <topology evidence="1 7">Multi-pass membrane protein</topology>
    </subcellularLocation>
</comment>
<dbReference type="InterPro" id="IPR023996">
    <property type="entry name" value="TonB-dep_OMP_SusC/RagA"/>
</dbReference>
<evidence type="ECO:0000256" key="2">
    <source>
        <dbReference type="ARBA" id="ARBA00022448"/>
    </source>
</evidence>
<dbReference type="InterPro" id="IPR008969">
    <property type="entry name" value="CarboxyPept-like_regulatory"/>
</dbReference>
<evidence type="ECO:0000256" key="4">
    <source>
        <dbReference type="ARBA" id="ARBA00022692"/>
    </source>
</evidence>
<keyword evidence="3 7" id="KW-1134">Transmembrane beta strand</keyword>
<sequence length="1167" mass="131251">MTALLVHVQANVMGQRISLNEKKASLQKVMDKISKQTGYDFLVLDYRLIADVKDITIQVQKKPLKEALDQLLGTRNLRYSIEDNSIVIREGAIAPVVQESPIKLSDLQEYSLQGAIVSLIDGKPIAGVSVAIADEKGRASTKSDGSFSVPVTTSAGTVKFSHVGYKPLALPYSVGVSLIVKLIPLENQLEEVEVVSTGYQKIPKERATGSFELIDNKLLNQRISTDFLDRLENASVSTTFSKDNEWADRSYYSNTAPRFDIRGRSVVSGNGQPTIVVDNVVYEGDIRNINPNDIENISILKDAVASSIWGTKAGSGVIVITTKKGSYNQKAKWDFSTNITVADRPNLFALPQMSNSDFIELETFLFDKGYYNSALKNRTSYPTISPIVDLLDSLRNGTLTYDYVQNKVALLKTYDLRKDYEKYVYRNAVNQQASLNVSGGGKDLNYIVSVGTDNNSNQLVTSKYKRNTLRTALNFKPTDRMEVSTDFSYTNALAKNNSVNSPMAYGTENAGSGSLSWPYQRLVDAKGNPIAVDYVPYRASFRDTAGNGYLQNWEYIPLAELDQSANNTKVQDVLINVAINYKLAKGIAGTVAYSYQNSRQDIEDWTGLGAFFTRNSINSVTQWNDKGVISTPIPVGDMLFNGFKRSVSNMGRIILQYDRPWFSNPDFNVSGLLGAEIKQIRTDENGAKLFGFNRDNYSYQRVNYNVTMPLLNRKTGGIQLEDNVVLDALTNRYISVYGNINLSYKNRYIITGSARQDASNLFGVRANNRWSPLWSAGISWLLHEENFMQDLAIPLLKLRATYGFSGRAQTSYSPLPIIYYQGNDYLTGYPYADITSPSNQNLGWERIKTINLAADIGLFNNRLNATFEWYRKHSMDLISSTPLDPSTGYETMVMNGGYLLAKGFDIQIRTANIQNLSFRWNTSLLLNKNRNVVKEYHYIWPRASDYVLNSGSAGSNFLKGYDVGAVFAYGSKGLDSEGDPVGYLNGEESKDYLNIRLQSTKDDLRYFGTGIPVWNGSLRNEFSFGRFSLSFNIQTRLGFYFFRSSFNQQSFAQRRYGHKDYAERWQNPGDELFTNVPAIRYPINSYREDFYNKSEVLVVKGDNIRLQDATINYTFKKVPYFSQLAIMGYAKNLNLILWRANKFGIDPEYRDAVPYPMSFSLGVRGSF</sequence>
<dbReference type="NCBIfam" id="TIGR04056">
    <property type="entry name" value="OMP_RagA_SusC"/>
    <property type="match status" value="1"/>
</dbReference>